<accession>A0A804M094</accession>
<protein>
    <submittedName>
        <fullName evidence="1">Uncharacterized protein</fullName>
    </submittedName>
</protein>
<name>A0A804M094_MAIZE</name>
<dbReference type="EnsemblPlants" id="Zm00001eb049390_T001">
    <property type="protein sequence ID" value="Zm00001eb049390_P001"/>
    <property type="gene ID" value="Zm00001eb049390"/>
</dbReference>
<proteinExistence type="predicted"/>
<dbReference type="AlphaFoldDB" id="A0A804M094"/>
<reference evidence="2" key="1">
    <citation type="submission" date="2015-12" db="EMBL/GenBank/DDBJ databases">
        <title>Update maize B73 reference genome by single molecule sequencing technologies.</title>
        <authorList>
            <consortium name="Maize Genome Sequencing Project"/>
            <person name="Ware D."/>
        </authorList>
    </citation>
    <scope>NUCLEOTIDE SEQUENCE [LARGE SCALE GENOMIC DNA]</scope>
    <source>
        <strain evidence="2">cv. B73</strain>
    </source>
</reference>
<dbReference type="Gramene" id="Zm00001eb049390_T001">
    <property type="protein sequence ID" value="Zm00001eb049390_P001"/>
    <property type="gene ID" value="Zm00001eb049390"/>
</dbReference>
<dbReference type="Proteomes" id="UP000007305">
    <property type="component" value="Chromosome 1"/>
</dbReference>
<reference evidence="1" key="2">
    <citation type="submission" date="2019-07" db="EMBL/GenBank/DDBJ databases">
        <authorList>
            <person name="Seetharam A."/>
            <person name="Woodhouse M."/>
            <person name="Cannon E."/>
        </authorList>
    </citation>
    <scope>NUCLEOTIDE SEQUENCE [LARGE SCALE GENOMIC DNA]</scope>
    <source>
        <strain evidence="1">cv. B73</strain>
    </source>
</reference>
<dbReference type="PANTHER" id="PTHR23172">
    <property type="entry name" value="AUXILIN/CYCLIN G-ASSOCIATED KINASE-RELATED"/>
    <property type="match status" value="1"/>
</dbReference>
<dbReference type="PANTHER" id="PTHR23172:SF100">
    <property type="entry name" value="OS01G0634300 PROTEIN"/>
    <property type="match status" value="1"/>
</dbReference>
<dbReference type="Gene3D" id="1.10.287.110">
    <property type="entry name" value="DnaJ domain"/>
    <property type="match status" value="1"/>
</dbReference>
<keyword evidence="2" id="KW-1185">Reference proteome</keyword>
<dbReference type="InParanoid" id="A0A804M094"/>
<dbReference type="SUPFAM" id="SSF46565">
    <property type="entry name" value="Chaperone J-domain"/>
    <property type="match status" value="1"/>
</dbReference>
<organism evidence="1 2">
    <name type="scientific">Zea mays</name>
    <name type="common">Maize</name>
    <dbReference type="NCBI Taxonomy" id="4577"/>
    <lineage>
        <taxon>Eukaryota</taxon>
        <taxon>Viridiplantae</taxon>
        <taxon>Streptophyta</taxon>
        <taxon>Embryophyta</taxon>
        <taxon>Tracheophyta</taxon>
        <taxon>Spermatophyta</taxon>
        <taxon>Magnoliopsida</taxon>
        <taxon>Liliopsida</taxon>
        <taxon>Poales</taxon>
        <taxon>Poaceae</taxon>
        <taxon>PACMAD clade</taxon>
        <taxon>Panicoideae</taxon>
        <taxon>Andropogonodae</taxon>
        <taxon>Andropogoneae</taxon>
        <taxon>Tripsacinae</taxon>
        <taxon>Zea</taxon>
    </lineage>
</organism>
<evidence type="ECO:0000313" key="1">
    <source>
        <dbReference type="EnsemblPlants" id="Zm00001eb049390_P001"/>
    </source>
</evidence>
<evidence type="ECO:0000313" key="2">
    <source>
        <dbReference type="Proteomes" id="UP000007305"/>
    </source>
</evidence>
<dbReference type="InterPro" id="IPR036869">
    <property type="entry name" value="J_dom_sf"/>
</dbReference>
<sequence length="126" mass="14770">MKSWTINMRHHLRRQLIISMEKAWILVLKAKALAEKNMRDILVQREHAEKHRLAEFLDPEVKRWSNGKEGNVRALLSTLQYIHRLSSLPLACTYAYSWGRAASCWTRIANMGKVVDCVTVFMNRDF</sequence>
<reference evidence="1" key="3">
    <citation type="submission" date="2021-05" db="UniProtKB">
        <authorList>
            <consortium name="EnsemblPlants"/>
        </authorList>
    </citation>
    <scope>IDENTIFICATION</scope>
    <source>
        <strain evidence="1">cv. B73</strain>
    </source>
</reference>